<dbReference type="SUPFAM" id="SSF51126">
    <property type="entry name" value="Pectin lyase-like"/>
    <property type="match status" value="1"/>
</dbReference>
<keyword evidence="10" id="KW-1185">Reference proteome</keyword>
<keyword evidence="3 4" id="KW-0326">Glycosidase</keyword>
<dbReference type="InterPro" id="IPR012334">
    <property type="entry name" value="Pectin_lyas_fold"/>
</dbReference>
<evidence type="ECO:0000313" key="8">
    <source>
        <dbReference type="EMBL" id="CAF3857642.1"/>
    </source>
</evidence>
<evidence type="ECO:0000256" key="3">
    <source>
        <dbReference type="ARBA" id="ARBA00023295"/>
    </source>
</evidence>
<comment type="similarity">
    <text evidence="1 4">Belongs to the glycosyl hydrolase 28 family.</text>
</comment>
<evidence type="ECO:0000256" key="1">
    <source>
        <dbReference type="ARBA" id="ARBA00008834"/>
    </source>
</evidence>
<name>A0A815AFQ8_9BILA</name>
<keyword evidence="2 4" id="KW-0378">Hydrolase</keyword>
<dbReference type="Proteomes" id="UP000681722">
    <property type="component" value="Unassembled WGS sequence"/>
</dbReference>
<dbReference type="InterPro" id="IPR000743">
    <property type="entry name" value="Glyco_hydro_28"/>
</dbReference>
<reference evidence="7" key="1">
    <citation type="submission" date="2021-02" db="EMBL/GenBank/DDBJ databases">
        <authorList>
            <person name="Nowell W R."/>
        </authorList>
    </citation>
    <scope>NUCLEOTIDE SEQUENCE</scope>
</reference>
<dbReference type="EMBL" id="CAJNOK010009693">
    <property type="protein sequence ID" value="CAF1096185.1"/>
    <property type="molecule type" value="Genomic_DNA"/>
</dbReference>
<dbReference type="Gene3D" id="2.160.20.10">
    <property type="entry name" value="Single-stranded right-handed beta-helix, Pectin lyase-like"/>
    <property type="match status" value="1"/>
</dbReference>
<evidence type="ECO:0000313" key="9">
    <source>
        <dbReference type="EMBL" id="CAF4030654.1"/>
    </source>
</evidence>
<dbReference type="Proteomes" id="UP000677228">
    <property type="component" value="Unassembled WGS sequence"/>
</dbReference>
<evidence type="ECO:0000256" key="4">
    <source>
        <dbReference type="RuleBase" id="RU361169"/>
    </source>
</evidence>
<dbReference type="GO" id="GO:0005975">
    <property type="term" value="P:carbohydrate metabolic process"/>
    <property type="evidence" value="ECO:0007669"/>
    <property type="project" value="InterPro"/>
</dbReference>
<organism evidence="7 10">
    <name type="scientific">Didymodactylos carnosus</name>
    <dbReference type="NCBI Taxonomy" id="1234261"/>
    <lineage>
        <taxon>Eukaryota</taxon>
        <taxon>Metazoa</taxon>
        <taxon>Spiralia</taxon>
        <taxon>Gnathifera</taxon>
        <taxon>Rotifera</taxon>
        <taxon>Eurotatoria</taxon>
        <taxon>Bdelloidea</taxon>
        <taxon>Philodinida</taxon>
        <taxon>Philodinidae</taxon>
        <taxon>Didymodactylos</taxon>
    </lineage>
</organism>
<proteinExistence type="inferred from homology"/>
<evidence type="ECO:0000259" key="5">
    <source>
        <dbReference type="Pfam" id="PF12708"/>
    </source>
</evidence>
<dbReference type="PANTHER" id="PTHR31339">
    <property type="entry name" value="PECTIN LYASE-RELATED"/>
    <property type="match status" value="1"/>
</dbReference>
<dbReference type="PANTHER" id="PTHR31339:SF9">
    <property type="entry name" value="PLASMIN AND FIBRONECTIN-BINDING PROTEIN A"/>
    <property type="match status" value="1"/>
</dbReference>
<evidence type="ECO:0000313" key="10">
    <source>
        <dbReference type="Proteomes" id="UP000663829"/>
    </source>
</evidence>
<dbReference type="EMBL" id="CAJOBA010009712">
    <property type="protein sequence ID" value="CAF3857642.1"/>
    <property type="molecule type" value="Genomic_DNA"/>
</dbReference>
<dbReference type="InterPro" id="IPR011050">
    <property type="entry name" value="Pectin_lyase_fold/virulence"/>
</dbReference>
<comment type="caution">
    <text evidence="7">The sequence shown here is derived from an EMBL/GenBank/DDBJ whole genome shotgun (WGS) entry which is preliminary data.</text>
</comment>
<feature type="domain" description="Rhamnogalacturonase A/B/Epimerase-like pectate lyase" evidence="5">
    <location>
        <begin position="94"/>
        <end position="150"/>
    </location>
</feature>
<protein>
    <recommendedName>
        <fullName evidence="5">Rhamnogalacturonase A/B/Epimerase-like pectate lyase domain-containing protein</fullName>
    </recommendedName>
</protein>
<dbReference type="Pfam" id="PF12708">
    <property type="entry name" value="Pect-lyase_RHGA_epim"/>
    <property type="match status" value="1"/>
</dbReference>
<dbReference type="AlphaFoldDB" id="A0A815AFQ8"/>
<dbReference type="EMBL" id="CAJOBC010016974">
    <property type="protein sequence ID" value="CAF4030654.1"/>
    <property type="molecule type" value="Genomic_DNA"/>
</dbReference>
<evidence type="ECO:0000313" key="7">
    <source>
        <dbReference type="EMBL" id="CAF1256845.1"/>
    </source>
</evidence>
<dbReference type="SMART" id="SM00710">
    <property type="entry name" value="PbH1"/>
    <property type="match status" value="5"/>
</dbReference>
<dbReference type="InterPro" id="IPR051801">
    <property type="entry name" value="GH28_Enzymes"/>
</dbReference>
<accession>A0A815AFQ8</accession>
<sequence length="534" mass="59184">MNGRCYKHIYTKLSTKATSIKDAGGRKQLKSVGQTRVSTFRRWAGLGRTQKFLRLTAGLGSQVFLAVLESVGPCRSLSHPSSLALHLTWLAQKIFNIKDYGAEGDGKTDNTEAITTAILAASQQSSGGYVYVPAGDFLSGALNLTSNVYLYLDHNSILRVSDDPALYFCVPSTTTDTGPCDFPFLFLSKLQHSGILGYGMIDAGANSPPGHLVREYDSSTNMLLPLEWKLPRCTYFSCRPKLMVIKDSSFVSLANLTITNSPLWTITAVESEYIIIDSVTILGDRRWPNNDGIDLINSRHVLIRNTTISTGDDCIAIVSHDSSAIFNITVENCKLTSTSAAIKISAFEQNATGNIYDLNFRNIQITDTNRGVCIAPRWGSGTLSNMTFTNLTMETHYYSTAWWGTAEPIYVTALSMSETRSWKGQVKNIHFENISARSEQGAILVGNTSILQNITLRNIQLTIDQFSNLSHPAHDYKPSIEPQFTYAPIDVALKTLKFFLEPIEDSKSTPEIGLKPVRENVFRLKQTTTEMYRE</sequence>
<dbReference type="Proteomes" id="UP000663829">
    <property type="component" value="Unassembled WGS sequence"/>
</dbReference>
<gene>
    <name evidence="7" type="ORF">GPM918_LOCUS26406</name>
    <name evidence="6" type="ORF">OVA965_LOCUS19063</name>
    <name evidence="9" type="ORF">SRO942_LOCUS26551</name>
    <name evidence="8" type="ORF">TMI583_LOCUS19076</name>
</gene>
<dbReference type="Pfam" id="PF00295">
    <property type="entry name" value="Glyco_hydro_28"/>
    <property type="match status" value="1"/>
</dbReference>
<dbReference type="Proteomes" id="UP000682733">
    <property type="component" value="Unassembled WGS sequence"/>
</dbReference>
<dbReference type="InterPro" id="IPR024535">
    <property type="entry name" value="RHGA/B-epi-like_pectate_lyase"/>
</dbReference>
<dbReference type="GO" id="GO:0004650">
    <property type="term" value="F:polygalacturonase activity"/>
    <property type="evidence" value="ECO:0007669"/>
    <property type="project" value="InterPro"/>
</dbReference>
<evidence type="ECO:0000256" key="2">
    <source>
        <dbReference type="ARBA" id="ARBA00022801"/>
    </source>
</evidence>
<evidence type="ECO:0000313" key="6">
    <source>
        <dbReference type="EMBL" id="CAF1096185.1"/>
    </source>
</evidence>
<dbReference type="OrthoDB" id="187139at2759"/>
<dbReference type="EMBL" id="CAJNOQ010010630">
    <property type="protein sequence ID" value="CAF1256845.1"/>
    <property type="molecule type" value="Genomic_DNA"/>
</dbReference>
<dbReference type="InterPro" id="IPR006626">
    <property type="entry name" value="PbH1"/>
</dbReference>